<feature type="transmembrane region" description="Helical" evidence="2">
    <location>
        <begin position="16"/>
        <end position="37"/>
    </location>
</feature>
<evidence type="ECO:0000256" key="1">
    <source>
        <dbReference type="SAM" id="MobiDB-lite"/>
    </source>
</evidence>
<reference evidence="3" key="1">
    <citation type="submission" date="2019-06" db="EMBL/GenBank/DDBJ databases">
        <authorList>
            <person name="Zheng W."/>
        </authorList>
    </citation>
    <scope>NUCLEOTIDE SEQUENCE</scope>
    <source>
        <strain evidence="3">QDHG01</strain>
    </source>
</reference>
<keyword evidence="2" id="KW-1133">Transmembrane helix</keyword>
<dbReference type="EMBL" id="RRYP01023378">
    <property type="protein sequence ID" value="TNV72242.1"/>
    <property type="molecule type" value="Genomic_DNA"/>
</dbReference>
<feature type="transmembrane region" description="Helical" evidence="2">
    <location>
        <begin position="58"/>
        <end position="78"/>
    </location>
</feature>
<feature type="region of interest" description="Disordered" evidence="1">
    <location>
        <begin position="247"/>
        <end position="274"/>
    </location>
</feature>
<feature type="transmembrane region" description="Helical" evidence="2">
    <location>
        <begin position="143"/>
        <end position="162"/>
    </location>
</feature>
<comment type="caution">
    <text evidence="3">The sequence shown here is derived from an EMBL/GenBank/DDBJ whole genome shotgun (WGS) entry which is preliminary data.</text>
</comment>
<keyword evidence="2" id="KW-0812">Transmembrane</keyword>
<dbReference type="AlphaFoldDB" id="A0A8J8SVC1"/>
<keyword evidence="2" id="KW-0472">Membrane</keyword>
<name>A0A8J8SVC1_HALGN</name>
<protein>
    <submittedName>
        <fullName evidence="3">Uncharacterized protein</fullName>
    </submittedName>
</protein>
<evidence type="ECO:0000313" key="3">
    <source>
        <dbReference type="EMBL" id="TNV72242.1"/>
    </source>
</evidence>
<proteinExistence type="predicted"/>
<evidence type="ECO:0000256" key="2">
    <source>
        <dbReference type="SAM" id="Phobius"/>
    </source>
</evidence>
<sequence length="290" mass="33484">MWSFRRFPKMIDKENWHYVIITGIASGLLLYQSRDYLLQFYHNQSNQLSARIQLDKRIVLMQLGITGAYAVSFLAYRLNFMPKAHFLFEISAVVLAAKIFNHHKNKQDASKVDFSQQMFWGYVFCQGMIQRQFMARFRWSPSLFFLCLHLGLTYALLSNLITPTQQGAILLTLSVMTRQTFAVLNALVWNHDLKVMLSRKGDSAMSEDDSSLYRDCMIGMTDYFNVVHRFLAGALSGQFEVQISFNKDSKESSKEDEQKSIEINKQDAGDELHIEKTLEEPNVDIIADKS</sequence>
<dbReference type="Proteomes" id="UP000785679">
    <property type="component" value="Unassembled WGS sequence"/>
</dbReference>
<feature type="transmembrane region" description="Helical" evidence="2">
    <location>
        <begin position="168"/>
        <end position="189"/>
    </location>
</feature>
<gene>
    <name evidence="3" type="ORF">FGO68_gene6159</name>
</gene>
<evidence type="ECO:0000313" key="4">
    <source>
        <dbReference type="Proteomes" id="UP000785679"/>
    </source>
</evidence>
<accession>A0A8J8SVC1</accession>
<organism evidence="3 4">
    <name type="scientific">Halteria grandinella</name>
    <dbReference type="NCBI Taxonomy" id="5974"/>
    <lineage>
        <taxon>Eukaryota</taxon>
        <taxon>Sar</taxon>
        <taxon>Alveolata</taxon>
        <taxon>Ciliophora</taxon>
        <taxon>Intramacronucleata</taxon>
        <taxon>Spirotrichea</taxon>
        <taxon>Stichotrichia</taxon>
        <taxon>Sporadotrichida</taxon>
        <taxon>Halteriidae</taxon>
        <taxon>Halteria</taxon>
    </lineage>
</organism>
<keyword evidence="4" id="KW-1185">Reference proteome</keyword>